<accession>A0ABT5VN68</accession>
<evidence type="ECO:0000256" key="1">
    <source>
        <dbReference type="SAM" id="SignalP"/>
    </source>
</evidence>
<name>A0ABT5VN68_9BACT</name>
<keyword evidence="1" id="KW-0732">Signal</keyword>
<reference evidence="2 3" key="1">
    <citation type="submission" date="2022-01" db="EMBL/GenBank/DDBJ databases">
        <title>Labilibaculum sp. nov, a marine bacterium isolated from Antarctica.</title>
        <authorList>
            <person name="Dai W."/>
        </authorList>
    </citation>
    <scope>NUCLEOTIDE SEQUENCE [LARGE SCALE GENOMIC DNA]</scope>
    <source>
        <strain evidence="2 3">DW002</strain>
    </source>
</reference>
<feature type="signal peptide" evidence="1">
    <location>
        <begin position="1"/>
        <end position="19"/>
    </location>
</feature>
<dbReference type="RefSeq" id="WP_275108191.1">
    <property type="nucleotide sequence ID" value="NZ_JAKJSC010000001.1"/>
</dbReference>
<evidence type="ECO:0000313" key="3">
    <source>
        <dbReference type="Proteomes" id="UP001528920"/>
    </source>
</evidence>
<feature type="chain" id="PRO_5045801893" evidence="1">
    <location>
        <begin position="20"/>
        <end position="268"/>
    </location>
</feature>
<sequence>MRKIILLIFMAMFCSVSMAQHEKFLVFDFMKVADNQDANYWETETFWEKIHAERLKSGDIKGWDLWSLKPGGAEQGYQYVTVTIYNSAVSAMDPGQIMEAAQRAYPLISDTDLDSIIQEGLKSREMSKRMFVTRIATTDDDFKMELGTVMRMNFMDALPGEYKAYEDTEKEYFLPIHQENVKNGNLEHWALARVLMPSGSKVKTSHLTFDMFKDFKQYFAFYEAEAEMDVDAKTKAKLDEALKTRDLNWTYVGTLVKTVKYQAPDKDK</sequence>
<keyword evidence="3" id="KW-1185">Reference proteome</keyword>
<proteinExistence type="predicted"/>
<comment type="caution">
    <text evidence="2">The sequence shown here is derived from an EMBL/GenBank/DDBJ whole genome shotgun (WGS) entry which is preliminary data.</text>
</comment>
<organism evidence="2 3">
    <name type="scientific">Paralabilibaculum antarcticum</name>
    <dbReference type="NCBI Taxonomy" id="2912572"/>
    <lineage>
        <taxon>Bacteria</taxon>
        <taxon>Pseudomonadati</taxon>
        <taxon>Bacteroidota</taxon>
        <taxon>Bacteroidia</taxon>
        <taxon>Marinilabiliales</taxon>
        <taxon>Marinifilaceae</taxon>
        <taxon>Paralabilibaculum</taxon>
    </lineage>
</organism>
<dbReference type="Proteomes" id="UP001528920">
    <property type="component" value="Unassembled WGS sequence"/>
</dbReference>
<protein>
    <submittedName>
        <fullName evidence="2">Uncharacterized protein</fullName>
    </submittedName>
</protein>
<evidence type="ECO:0000313" key="2">
    <source>
        <dbReference type="EMBL" id="MDE5416853.1"/>
    </source>
</evidence>
<gene>
    <name evidence="2" type="ORF">L3049_02450</name>
</gene>
<dbReference type="EMBL" id="JAKJSC010000001">
    <property type="protein sequence ID" value="MDE5416853.1"/>
    <property type="molecule type" value="Genomic_DNA"/>
</dbReference>